<gene>
    <name evidence="1" type="ORF">AN640_05915</name>
</gene>
<dbReference type="Proteomes" id="UP000188637">
    <property type="component" value="Unassembled WGS sequence"/>
</dbReference>
<evidence type="ECO:0000313" key="1">
    <source>
        <dbReference type="EMBL" id="ONI43991.1"/>
    </source>
</evidence>
<keyword evidence="2" id="KW-1185">Reference proteome</keyword>
<accession>A0ACC8XI03</accession>
<name>A0ACC8XI03_9FIRM</name>
<organism evidence="1 2">
    <name type="scientific">Candidatus Epulonipiscium fishelsonii</name>
    <dbReference type="NCBI Taxonomy" id="77094"/>
    <lineage>
        <taxon>Bacteria</taxon>
        <taxon>Bacillati</taxon>
        <taxon>Bacillota</taxon>
        <taxon>Clostridia</taxon>
        <taxon>Lachnospirales</taxon>
        <taxon>Lachnospiraceae</taxon>
        <taxon>Candidatus Epulonipiscium</taxon>
    </lineage>
</organism>
<dbReference type="EMBL" id="LJHD01000128">
    <property type="protein sequence ID" value="ONI43991.1"/>
    <property type="molecule type" value="Genomic_DNA"/>
</dbReference>
<evidence type="ECO:0000313" key="2">
    <source>
        <dbReference type="Proteomes" id="UP000188637"/>
    </source>
</evidence>
<sequence>MNARNLVNLISKNNIKVISVDYLHVNNTIHFTKYQIVDTIFYFFNSNEALSLDITDCEKYDIHNNILDIKLNKIYQEKFIQLFDDDIGHFGQFSFAGFDLMIRRYHKLDAMEIMVNEKEYVLHVSQLILNSAGFMLYSEPTHLSVIVPMYTIKNVYSIDTYKIIIKTF</sequence>
<proteinExistence type="predicted"/>
<reference evidence="1" key="1">
    <citation type="submission" date="2016-08" db="EMBL/GenBank/DDBJ databases">
        <authorList>
            <person name="Ngugi D.K."/>
            <person name="Miyake S."/>
            <person name="Stingl U."/>
        </authorList>
    </citation>
    <scope>NUCLEOTIDE SEQUENCE</scope>
    <source>
        <strain evidence="1">SCG-D08WGA-EpuloA1</strain>
    </source>
</reference>
<comment type="caution">
    <text evidence="1">The sequence shown here is derived from an EMBL/GenBank/DDBJ whole genome shotgun (WGS) entry which is preliminary data.</text>
</comment>
<protein>
    <submittedName>
        <fullName evidence="1">Uncharacterized protein</fullName>
    </submittedName>
</protein>